<keyword evidence="1" id="KW-0805">Transcription regulation</keyword>
<dbReference type="EMBL" id="JAQQCL010000013">
    <property type="protein sequence ID" value="MFM0718220.1"/>
    <property type="molecule type" value="Genomic_DNA"/>
</dbReference>
<reference evidence="5 6" key="1">
    <citation type="journal article" date="2024" name="Chem. Sci.">
        <title>Discovery of megapolipeptins by genome mining of a Burkholderiales bacteria collection.</title>
        <authorList>
            <person name="Paulo B.S."/>
            <person name="Recchia M.J.J."/>
            <person name="Lee S."/>
            <person name="Fergusson C.H."/>
            <person name="Romanowski S.B."/>
            <person name="Hernandez A."/>
            <person name="Krull N."/>
            <person name="Liu D.Y."/>
            <person name="Cavanagh H."/>
            <person name="Bos A."/>
            <person name="Gray C.A."/>
            <person name="Murphy B.T."/>
            <person name="Linington R.G."/>
            <person name="Eustaquio A.S."/>
        </authorList>
    </citation>
    <scope>NUCLEOTIDE SEQUENCE [LARGE SCALE GENOMIC DNA]</scope>
    <source>
        <strain evidence="5 6">RL17-350-BIC-E</strain>
    </source>
</reference>
<dbReference type="SMART" id="SM00344">
    <property type="entry name" value="HTH_ASNC"/>
    <property type="match status" value="1"/>
</dbReference>
<dbReference type="InterPro" id="IPR036390">
    <property type="entry name" value="WH_DNA-bd_sf"/>
</dbReference>
<evidence type="ECO:0000313" key="6">
    <source>
        <dbReference type="Proteomes" id="UP001629392"/>
    </source>
</evidence>
<protein>
    <submittedName>
        <fullName evidence="5">Lrp/AsnC family transcriptional regulator</fullName>
    </submittedName>
</protein>
<evidence type="ECO:0000259" key="4">
    <source>
        <dbReference type="PROSITE" id="PS50956"/>
    </source>
</evidence>
<dbReference type="PROSITE" id="PS50956">
    <property type="entry name" value="HTH_ASNC_2"/>
    <property type="match status" value="1"/>
</dbReference>
<dbReference type="InterPro" id="IPR019887">
    <property type="entry name" value="Tscrpt_reg_AsnC/Lrp_C"/>
</dbReference>
<dbReference type="RefSeq" id="WP_408154062.1">
    <property type="nucleotide sequence ID" value="NZ_JAQQCL010000013.1"/>
</dbReference>
<keyword evidence="6" id="KW-1185">Reference proteome</keyword>
<comment type="caution">
    <text evidence="5">The sequence shown here is derived from an EMBL/GenBank/DDBJ whole genome shotgun (WGS) entry which is preliminary data.</text>
</comment>
<evidence type="ECO:0000256" key="2">
    <source>
        <dbReference type="ARBA" id="ARBA00023125"/>
    </source>
</evidence>
<evidence type="ECO:0000256" key="1">
    <source>
        <dbReference type="ARBA" id="ARBA00023015"/>
    </source>
</evidence>
<name>A0ABW9EGR4_9BURK</name>
<dbReference type="PANTHER" id="PTHR30154:SF46">
    <property type="entry name" value="TRANSCRIPTIONAL REGULATORY PROTEIN"/>
    <property type="match status" value="1"/>
</dbReference>
<proteinExistence type="predicted"/>
<dbReference type="InterPro" id="IPR036388">
    <property type="entry name" value="WH-like_DNA-bd_sf"/>
</dbReference>
<dbReference type="InterPro" id="IPR019888">
    <property type="entry name" value="Tscrpt_reg_AsnC-like"/>
</dbReference>
<organism evidence="5 6">
    <name type="scientific">Paraburkholderia strydomiana</name>
    <dbReference type="NCBI Taxonomy" id="1245417"/>
    <lineage>
        <taxon>Bacteria</taxon>
        <taxon>Pseudomonadati</taxon>
        <taxon>Pseudomonadota</taxon>
        <taxon>Betaproteobacteria</taxon>
        <taxon>Burkholderiales</taxon>
        <taxon>Burkholderiaceae</taxon>
        <taxon>Paraburkholderia</taxon>
    </lineage>
</organism>
<dbReference type="SUPFAM" id="SSF54909">
    <property type="entry name" value="Dimeric alpha+beta barrel"/>
    <property type="match status" value="1"/>
</dbReference>
<dbReference type="PRINTS" id="PR00033">
    <property type="entry name" value="HTHASNC"/>
</dbReference>
<evidence type="ECO:0000256" key="3">
    <source>
        <dbReference type="ARBA" id="ARBA00023163"/>
    </source>
</evidence>
<gene>
    <name evidence="5" type="ORF">PQQ73_17965</name>
</gene>
<keyword evidence="3" id="KW-0804">Transcription</keyword>
<dbReference type="Pfam" id="PF01037">
    <property type="entry name" value="AsnC_trans_reg"/>
    <property type="match status" value="1"/>
</dbReference>
<accession>A0ABW9EGR4</accession>
<dbReference type="Gene3D" id="3.30.70.920">
    <property type="match status" value="1"/>
</dbReference>
<dbReference type="SUPFAM" id="SSF46785">
    <property type="entry name" value="Winged helix' DNA-binding domain"/>
    <property type="match status" value="1"/>
</dbReference>
<keyword evidence="2" id="KW-0238">DNA-binding</keyword>
<evidence type="ECO:0000313" key="5">
    <source>
        <dbReference type="EMBL" id="MFM0718220.1"/>
    </source>
</evidence>
<dbReference type="Pfam" id="PF13404">
    <property type="entry name" value="HTH_AsnC-type"/>
    <property type="match status" value="1"/>
</dbReference>
<dbReference type="InterPro" id="IPR000485">
    <property type="entry name" value="AsnC-type_HTH_dom"/>
</dbReference>
<sequence length="152" mass="16660">MDSFDWKMLAALQADARLTNQEVGNLIGLSASQCSRRRTALEEAGVIAGYSARLDSKALGLDVLAFVHVNLQAHDAKSLRAFQRLVESDDAIQEAHAVSGDADYMLKVVANNLEQLADFVTNTLLVSDTISHVKSYVVLKQMKQTSQLPTKR</sequence>
<dbReference type="Proteomes" id="UP001629392">
    <property type="component" value="Unassembled WGS sequence"/>
</dbReference>
<dbReference type="PANTHER" id="PTHR30154">
    <property type="entry name" value="LEUCINE-RESPONSIVE REGULATORY PROTEIN"/>
    <property type="match status" value="1"/>
</dbReference>
<dbReference type="Gene3D" id="1.10.10.10">
    <property type="entry name" value="Winged helix-like DNA-binding domain superfamily/Winged helix DNA-binding domain"/>
    <property type="match status" value="1"/>
</dbReference>
<feature type="domain" description="HTH asnC-type" evidence="4">
    <location>
        <begin position="1"/>
        <end position="62"/>
    </location>
</feature>
<dbReference type="InterPro" id="IPR011008">
    <property type="entry name" value="Dimeric_a/b-barrel"/>
</dbReference>